<feature type="domain" description="PHD-type" evidence="7">
    <location>
        <begin position="118"/>
        <end position="179"/>
    </location>
</feature>
<evidence type="ECO:0000256" key="4">
    <source>
        <dbReference type="PROSITE-ProRule" id="PRU00146"/>
    </source>
</evidence>
<sequence length="882" mass="98350">MSEQERVNFLKAAVSRAPGKRQIKPSAAIFEDGGLAMDDDESDEDFSADGLLVENSDEEEENATATEGESDTESSGAGDAEDSDVEILGADDLLERQPDKLHSAVPSTSAIPSKPNGPLICSICLNMKHSTKGAEVIQCDKCGLAVHESCYIVEEIGDDLSTSSSSSTEPWFCEPCVFGLGIVPHCELCPSRYGAFKKADVGGGWVHLLCALYVPGISFADVEHLSGVSWQELDYKAFGRKQCIACQDKLEARTGITVQCEAGLCKNFYHVTCAQRLGLLVDVDTDDSQWAHYSERNGVADCNFLLCKRHNHNDLLQPKKDAYIRFLRQENQRMISLKRPMLNSRQEFKRRNQLQRYIDRMKKIGSNSSVLPSMQNKKTKMLHTNAQFLNAFAEKAELLGMERKDFEEKFMTIATEQLPNLAPAFSSSFVRYFERREEVELPDAEIRLAKAQADKAKVLSEQQMLESNAKLMQNELIRLHERHTQADQLLNRLCNVLYSLTGSKKRIVITKPKVNTTPTYKISRKRSAPTSPTTTSRSKANTTATKDHQTATSSTTSSAAPPTKQSVRRPNILSRSSPAKPSISFQRTNNTPLAIKIPGPEKSHALSPKSPRALTSKRSSRASISSPSPGVSRKLSISSGRNESKRSNDKTEPSTPGAHQWLAPNIALKSASSSLLETMQMHKCHSCEKMTDQHLLIYCGTCQHYNHLGCLDPPLKRMPVQNRNCVFECSDCACPSTSEEEIESKKEDEGENDDLNMSVAARRKVRKRISVYKSPHMLDSSFSPRTKKRNIKPVVKSDKKRTNTKENTTPKIETLLNGEHSMHSPGRHEQKSKQPNHSEADAFDSPPPRKKTVLHNPCLRQNNLLHEDRSGISREAKREVLQ</sequence>
<feature type="compositionally biased region" description="Basic and acidic residues" evidence="6">
    <location>
        <begin position="865"/>
        <end position="882"/>
    </location>
</feature>
<proteinExistence type="predicted"/>
<dbReference type="SMART" id="SM00249">
    <property type="entry name" value="PHD"/>
    <property type="match status" value="3"/>
</dbReference>
<feature type="compositionally biased region" description="Acidic residues" evidence="6">
    <location>
        <begin position="37"/>
        <end position="47"/>
    </location>
</feature>
<dbReference type="SUPFAM" id="SSF57903">
    <property type="entry name" value="FYVE/PHD zinc finger"/>
    <property type="match status" value="2"/>
</dbReference>
<dbReference type="InterPro" id="IPR011011">
    <property type="entry name" value="Znf_FYVE_PHD"/>
</dbReference>
<evidence type="ECO:0000256" key="1">
    <source>
        <dbReference type="ARBA" id="ARBA00022723"/>
    </source>
</evidence>
<feature type="compositionally biased region" description="Low complexity" evidence="6">
    <location>
        <begin position="621"/>
        <end position="633"/>
    </location>
</feature>
<feature type="compositionally biased region" description="Basic and acidic residues" evidence="6">
    <location>
        <begin position="795"/>
        <end position="804"/>
    </location>
</feature>
<dbReference type="Pfam" id="PF00628">
    <property type="entry name" value="PHD"/>
    <property type="match status" value="1"/>
</dbReference>
<evidence type="ECO:0000313" key="9">
    <source>
        <dbReference type="EMBL" id="KAI1723773.1"/>
    </source>
</evidence>
<protein>
    <submittedName>
        <fullName evidence="9">PHD-zinc-finger like domain-containing protein</fullName>
    </submittedName>
</protein>
<feature type="compositionally biased region" description="Basic and acidic residues" evidence="6">
    <location>
        <begin position="820"/>
        <end position="840"/>
    </location>
</feature>
<keyword evidence="5" id="KW-0175">Coiled coil</keyword>
<keyword evidence="10" id="KW-1185">Reference proteome</keyword>
<keyword evidence="3" id="KW-0862">Zinc</keyword>
<dbReference type="AlphaFoldDB" id="A0AAD4R5B1"/>
<feature type="region of interest" description="Disordered" evidence="6">
    <location>
        <begin position="776"/>
        <end position="882"/>
    </location>
</feature>
<feature type="compositionally biased region" description="Low complexity" evidence="6">
    <location>
        <begin position="528"/>
        <end position="540"/>
    </location>
</feature>
<dbReference type="Proteomes" id="UP001201812">
    <property type="component" value="Unassembled WGS sequence"/>
</dbReference>
<dbReference type="InterPro" id="IPR013083">
    <property type="entry name" value="Znf_RING/FYVE/PHD"/>
</dbReference>
<evidence type="ECO:0000259" key="7">
    <source>
        <dbReference type="PROSITE" id="PS50016"/>
    </source>
</evidence>
<evidence type="ECO:0000259" key="8">
    <source>
        <dbReference type="PROSITE" id="PS51805"/>
    </source>
</evidence>
<name>A0AAD4R5B1_9BILA</name>
<dbReference type="InterPro" id="IPR050701">
    <property type="entry name" value="Histone_Mod_Regulator"/>
</dbReference>
<dbReference type="Gene3D" id="3.30.40.10">
    <property type="entry name" value="Zinc/RING finger domain, C3HC4 (zinc finger)"/>
    <property type="match status" value="2"/>
</dbReference>
<evidence type="ECO:0000256" key="2">
    <source>
        <dbReference type="ARBA" id="ARBA00022771"/>
    </source>
</evidence>
<feature type="compositionally biased region" description="Basic and acidic residues" evidence="6">
    <location>
        <begin position="642"/>
        <end position="652"/>
    </location>
</feature>
<dbReference type="Gene3D" id="2.30.30.1150">
    <property type="match status" value="1"/>
</dbReference>
<dbReference type="PANTHER" id="PTHR13793">
    <property type="entry name" value="PHD FINGER PROTEINS"/>
    <property type="match status" value="1"/>
</dbReference>
<dbReference type="PROSITE" id="PS50016">
    <property type="entry name" value="ZF_PHD_2"/>
    <property type="match status" value="1"/>
</dbReference>
<feature type="coiled-coil region" evidence="5">
    <location>
        <begin position="448"/>
        <end position="482"/>
    </location>
</feature>
<comment type="caution">
    <text evidence="9">The sequence shown here is derived from an EMBL/GenBank/DDBJ whole genome shotgun (WGS) entry which is preliminary data.</text>
</comment>
<accession>A0AAD4R5B1</accession>
<feature type="region of interest" description="Disordered" evidence="6">
    <location>
        <begin position="31"/>
        <end position="83"/>
    </location>
</feature>
<feature type="compositionally biased region" description="Polar residues" evidence="6">
    <location>
        <begin position="573"/>
        <end position="592"/>
    </location>
</feature>
<reference evidence="9" key="1">
    <citation type="submission" date="2022-01" db="EMBL/GenBank/DDBJ databases">
        <title>Genome Sequence Resource for Two Populations of Ditylenchus destructor, the Migratory Endoparasitic Phytonematode.</title>
        <authorList>
            <person name="Zhang H."/>
            <person name="Lin R."/>
            <person name="Xie B."/>
        </authorList>
    </citation>
    <scope>NUCLEOTIDE SEQUENCE</scope>
    <source>
        <strain evidence="9">BazhouSP</strain>
    </source>
</reference>
<evidence type="ECO:0000256" key="5">
    <source>
        <dbReference type="SAM" id="Coils"/>
    </source>
</evidence>
<dbReference type="GO" id="GO:0006357">
    <property type="term" value="P:regulation of transcription by RNA polymerase II"/>
    <property type="evidence" value="ECO:0007669"/>
    <property type="project" value="TreeGrafter"/>
</dbReference>
<evidence type="ECO:0000256" key="3">
    <source>
        <dbReference type="ARBA" id="ARBA00022833"/>
    </source>
</evidence>
<dbReference type="InterPro" id="IPR001965">
    <property type="entry name" value="Znf_PHD"/>
</dbReference>
<evidence type="ECO:0000256" key="6">
    <source>
        <dbReference type="SAM" id="MobiDB-lite"/>
    </source>
</evidence>
<organism evidence="9 10">
    <name type="scientific">Ditylenchus destructor</name>
    <dbReference type="NCBI Taxonomy" id="166010"/>
    <lineage>
        <taxon>Eukaryota</taxon>
        <taxon>Metazoa</taxon>
        <taxon>Ecdysozoa</taxon>
        <taxon>Nematoda</taxon>
        <taxon>Chromadorea</taxon>
        <taxon>Rhabditida</taxon>
        <taxon>Tylenchina</taxon>
        <taxon>Tylenchomorpha</taxon>
        <taxon>Sphaerularioidea</taxon>
        <taxon>Anguinidae</taxon>
        <taxon>Anguininae</taxon>
        <taxon>Ditylenchus</taxon>
    </lineage>
</organism>
<keyword evidence="1" id="KW-0479">Metal-binding</keyword>
<dbReference type="GO" id="GO:0008270">
    <property type="term" value="F:zinc ion binding"/>
    <property type="evidence" value="ECO:0007669"/>
    <property type="project" value="UniProtKB-KW"/>
</dbReference>
<dbReference type="CDD" id="cd15561">
    <property type="entry name" value="PHD1_PHF14"/>
    <property type="match status" value="1"/>
</dbReference>
<feature type="compositionally biased region" description="Low complexity" evidence="6">
    <location>
        <begin position="550"/>
        <end position="563"/>
    </location>
</feature>
<dbReference type="InterPro" id="IPR019786">
    <property type="entry name" value="Zinc_finger_PHD-type_CS"/>
</dbReference>
<dbReference type="EMBL" id="JAKKPZ010000003">
    <property type="protein sequence ID" value="KAI1723773.1"/>
    <property type="molecule type" value="Genomic_DNA"/>
</dbReference>
<dbReference type="InterPro" id="IPR034732">
    <property type="entry name" value="EPHD"/>
</dbReference>
<dbReference type="PROSITE" id="PS01359">
    <property type="entry name" value="ZF_PHD_1"/>
    <property type="match status" value="1"/>
</dbReference>
<dbReference type="PANTHER" id="PTHR13793:SF158">
    <property type="entry name" value="PHD-TYPE DOMAIN-CONTAINING PROTEIN"/>
    <property type="match status" value="1"/>
</dbReference>
<feature type="compositionally biased region" description="Acidic residues" evidence="6">
    <location>
        <begin position="55"/>
        <end position="72"/>
    </location>
</feature>
<dbReference type="PROSITE" id="PS51805">
    <property type="entry name" value="EPHD"/>
    <property type="match status" value="1"/>
</dbReference>
<keyword evidence="2 4" id="KW-0863">Zinc-finger</keyword>
<feature type="region of interest" description="Disordered" evidence="6">
    <location>
        <begin position="518"/>
        <end position="664"/>
    </location>
</feature>
<evidence type="ECO:0000313" key="10">
    <source>
        <dbReference type="Proteomes" id="UP001201812"/>
    </source>
</evidence>
<dbReference type="Pfam" id="PF13832">
    <property type="entry name" value="zf-HC5HC2H_2"/>
    <property type="match status" value="1"/>
</dbReference>
<dbReference type="InterPro" id="IPR019787">
    <property type="entry name" value="Znf_PHD-finger"/>
</dbReference>
<gene>
    <name evidence="9" type="ORF">DdX_03946</name>
</gene>
<feature type="domain" description="PHD-type" evidence="8">
    <location>
        <begin position="183"/>
        <end position="311"/>
    </location>
</feature>